<reference evidence="1 2" key="1">
    <citation type="journal article" date="2014" name="Front. Microbiol.">
        <title>Population and genomic analysis of the genus Halorubrum.</title>
        <authorList>
            <person name="Fullmer M.S."/>
            <person name="Soucy S.M."/>
            <person name="Swithers K.S."/>
            <person name="Makkay A.M."/>
            <person name="Wheeler R."/>
            <person name="Ventosa A."/>
            <person name="Gogarten J.P."/>
            <person name="Papke R.T."/>
        </authorList>
    </citation>
    <scope>NUCLEOTIDE SEQUENCE [LARGE SCALE GENOMIC DNA]</scope>
    <source>
        <strain evidence="1 2">G37</strain>
    </source>
</reference>
<proteinExistence type="predicted"/>
<name>A0A256JFP1_HALEZ</name>
<dbReference type="EMBL" id="NHPB01000104">
    <property type="protein sequence ID" value="OYR67685.1"/>
    <property type="molecule type" value="Genomic_DNA"/>
</dbReference>
<gene>
    <name evidence="1" type="ORF">DJ78_15235</name>
</gene>
<evidence type="ECO:0000313" key="1">
    <source>
        <dbReference type="EMBL" id="OYR67685.1"/>
    </source>
</evidence>
<feature type="non-terminal residue" evidence="1">
    <location>
        <position position="71"/>
    </location>
</feature>
<comment type="caution">
    <text evidence="1">The sequence shown here is derived from an EMBL/GenBank/DDBJ whole genome shotgun (WGS) entry which is preliminary data.</text>
</comment>
<protein>
    <submittedName>
        <fullName evidence="1">Uncharacterized protein</fullName>
    </submittedName>
</protein>
<organism evidence="1 2">
    <name type="scientific">Halorubrum ezzemoulense</name>
    <name type="common">Halorubrum chaoviator</name>
    <dbReference type="NCBI Taxonomy" id="337243"/>
    <lineage>
        <taxon>Archaea</taxon>
        <taxon>Methanobacteriati</taxon>
        <taxon>Methanobacteriota</taxon>
        <taxon>Stenosarchaea group</taxon>
        <taxon>Halobacteria</taxon>
        <taxon>Halobacteriales</taxon>
        <taxon>Haloferacaceae</taxon>
        <taxon>Halorubrum</taxon>
    </lineage>
</organism>
<accession>A0A256JFP1</accession>
<sequence>MAESHTREWERAVSDFLAAPVNATARRHGRAVVADVLAAAVAGSAAPGVAGVATGASFAAGDATILGTDRR</sequence>
<evidence type="ECO:0000313" key="2">
    <source>
        <dbReference type="Proteomes" id="UP000216758"/>
    </source>
</evidence>
<dbReference type="AlphaFoldDB" id="A0A256JFP1"/>
<dbReference type="Proteomes" id="UP000216758">
    <property type="component" value="Unassembled WGS sequence"/>
</dbReference>